<dbReference type="Proteomes" id="UP000789525">
    <property type="component" value="Unassembled WGS sequence"/>
</dbReference>
<comment type="caution">
    <text evidence="1">The sequence shown here is derived from an EMBL/GenBank/DDBJ whole genome shotgun (WGS) entry which is preliminary data.</text>
</comment>
<name>A0ACA9QXN4_9GLOM</name>
<dbReference type="EMBL" id="CAJVPT010063220">
    <property type="protein sequence ID" value="CAG8768261.1"/>
    <property type="molecule type" value="Genomic_DNA"/>
</dbReference>
<keyword evidence="2" id="KW-1185">Reference proteome</keyword>
<evidence type="ECO:0000313" key="2">
    <source>
        <dbReference type="Proteomes" id="UP000789525"/>
    </source>
</evidence>
<evidence type="ECO:0000313" key="1">
    <source>
        <dbReference type="EMBL" id="CAG8768261.1"/>
    </source>
</evidence>
<feature type="non-terminal residue" evidence="1">
    <location>
        <position position="1"/>
    </location>
</feature>
<proteinExistence type="predicted"/>
<accession>A0ACA9QXN4</accession>
<reference evidence="1" key="1">
    <citation type="submission" date="2021-06" db="EMBL/GenBank/DDBJ databases">
        <authorList>
            <person name="Kallberg Y."/>
            <person name="Tangrot J."/>
            <person name="Rosling A."/>
        </authorList>
    </citation>
    <scope>NUCLEOTIDE SEQUENCE</scope>
    <source>
        <strain evidence="1">CL356</strain>
    </source>
</reference>
<protein>
    <submittedName>
        <fullName evidence="1">1933_t:CDS:1</fullName>
    </submittedName>
</protein>
<sequence>AADSGTDSKAGTIVHEASHFTKNGGTDDIRYGQRDCRELASSDPDTAIKNADSHEFFAENTPAEA</sequence>
<gene>
    <name evidence="1" type="ORF">ACOLOM_LOCUS13604</name>
</gene>
<organism evidence="1 2">
    <name type="scientific">Acaulospora colombiana</name>
    <dbReference type="NCBI Taxonomy" id="27376"/>
    <lineage>
        <taxon>Eukaryota</taxon>
        <taxon>Fungi</taxon>
        <taxon>Fungi incertae sedis</taxon>
        <taxon>Mucoromycota</taxon>
        <taxon>Glomeromycotina</taxon>
        <taxon>Glomeromycetes</taxon>
        <taxon>Diversisporales</taxon>
        <taxon>Acaulosporaceae</taxon>
        <taxon>Acaulospora</taxon>
    </lineage>
</organism>